<sequence length="309" mass="35089">MASIWTQINSPRNLVIFAAAAKHGSFTRAATELNMQQPSVSAAIKQLEDALNVSLFVRSHRKVELTTAGNRLFSDVSRSLDDIERSIESVRQMGREDHVTLNSSSAFSHYWMVPRLQKLHDKHPDIDLRLQTSDREPNLDMENISLGIRLGNGKWPGCHAAKIADEVIFPVASPQVMASARNLRSIPNLMNERLIHLEEPVRERPTWSDWFAHHGIEDRHVIAGLRLNDYALVLQAAMSGEGFAFGWEHVVRDLIRRNLLAGRPEWSWRTGKSFYLVWSTSKPLAQHAALVRDWIISVSDFPLQPKEPQ</sequence>
<reference evidence="7" key="1">
    <citation type="submission" date="2016-10" db="EMBL/GenBank/DDBJ databases">
        <authorList>
            <person name="Varghese N."/>
            <person name="Submissions S."/>
        </authorList>
    </citation>
    <scope>NUCLEOTIDE SEQUENCE [LARGE SCALE GENOMIC DNA]</scope>
    <source>
        <strain evidence="7">DSM 28453</strain>
    </source>
</reference>
<dbReference type="InterPro" id="IPR000847">
    <property type="entry name" value="LysR_HTH_N"/>
</dbReference>
<dbReference type="EMBL" id="FOSZ01000002">
    <property type="protein sequence ID" value="SFK85783.1"/>
    <property type="molecule type" value="Genomic_DNA"/>
</dbReference>
<dbReference type="Gene3D" id="1.10.10.10">
    <property type="entry name" value="Winged helix-like DNA-binding domain superfamily/Winged helix DNA-binding domain"/>
    <property type="match status" value="1"/>
</dbReference>
<name>A0A1I4CYD2_9RHOB</name>
<dbReference type="GO" id="GO:0043565">
    <property type="term" value="F:sequence-specific DNA binding"/>
    <property type="evidence" value="ECO:0007669"/>
    <property type="project" value="TreeGrafter"/>
</dbReference>
<dbReference type="PRINTS" id="PR00039">
    <property type="entry name" value="HTHLYSR"/>
</dbReference>
<dbReference type="Gene3D" id="3.40.190.10">
    <property type="entry name" value="Periplasmic binding protein-like II"/>
    <property type="match status" value="2"/>
</dbReference>
<dbReference type="STRING" id="1280847.SAMN04488036_102570"/>
<dbReference type="SUPFAM" id="SSF46785">
    <property type="entry name" value="Winged helix' DNA-binding domain"/>
    <property type="match status" value="1"/>
</dbReference>
<dbReference type="InterPro" id="IPR005119">
    <property type="entry name" value="LysR_subst-bd"/>
</dbReference>
<keyword evidence="7" id="KW-1185">Reference proteome</keyword>
<protein>
    <submittedName>
        <fullName evidence="6">Transcriptional regulator</fullName>
    </submittedName>
</protein>
<dbReference type="RefSeq" id="WP_093322665.1">
    <property type="nucleotide sequence ID" value="NZ_FOSZ01000002.1"/>
</dbReference>
<gene>
    <name evidence="6" type="ORF">SAMN04488036_102570</name>
</gene>
<comment type="similarity">
    <text evidence="1">Belongs to the LysR transcriptional regulatory family.</text>
</comment>
<dbReference type="FunFam" id="1.10.10.10:FF:000001">
    <property type="entry name" value="LysR family transcriptional regulator"/>
    <property type="match status" value="1"/>
</dbReference>
<keyword evidence="2" id="KW-0805">Transcription regulation</keyword>
<evidence type="ECO:0000256" key="1">
    <source>
        <dbReference type="ARBA" id="ARBA00009437"/>
    </source>
</evidence>
<dbReference type="PANTHER" id="PTHR30537">
    <property type="entry name" value="HTH-TYPE TRANSCRIPTIONAL REGULATOR"/>
    <property type="match status" value="1"/>
</dbReference>
<proteinExistence type="inferred from homology"/>
<evidence type="ECO:0000256" key="3">
    <source>
        <dbReference type="ARBA" id="ARBA00023125"/>
    </source>
</evidence>
<dbReference type="GO" id="GO:0006351">
    <property type="term" value="P:DNA-templated transcription"/>
    <property type="evidence" value="ECO:0007669"/>
    <property type="project" value="TreeGrafter"/>
</dbReference>
<dbReference type="SUPFAM" id="SSF53850">
    <property type="entry name" value="Periplasmic binding protein-like II"/>
    <property type="match status" value="1"/>
</dbReference>
<dbReference type="Proteomes" id="UP000198851">
    <property type="component" value="Unassembled WGS sequence"/>
</dbReference>
<evidence type="ECO:0000313" key="7">
    <source>
        <dbReference type="Proteomes" id="UP000198851"/>
    </source>
</evidence>
<dbReference type="InterPro" id="IPR036390">
    <property type="entry name" value="WH_DNA-bd_sf"/>
</dbReference>
<keyword evidence="4" id="KW-0804">Transcription</keyword>
<dbReference type="InterPro" id="IPR036388">
    <property type="entry name" value="WH-like_DNA-bd_sf"/>
</dbReference>
<evidence type="ECO:0000259" key="5">
    <source>
        <dbReference type="PROSITE" id="PS50931"/>
    </source>
</evidence>
<dbReference type="AlphaFoldDB" id="A0A1I4CYD2"/>
<evidence type="ECO:0000313" key="6">
    <source>
        <dbReference type="EMBL" id="SFK85783.1"/>
    </source>
</evidence>
<dbReference type="InterPro" id="IPR058163">
    <property type="entry name" value="LysR-type_TF_proteobact-type"/>
</dbReference>
<organism evidence="6 7">
    <name type="scientific">Shimia haliotis</name>
    <dbReference type="NCBI Taxonomy" id="1280847"/>
    <lineage>
        <taxon>Bacteria</taxon>
        <taxon>Pseudomonadati</taxon>
        <taxon>Pseudomonadota</taxon>
        <taxon>Alphaproteobacteria</taxon>
        <taxon>Rhodobacterales</taxon>
        <taxon>Roseobacteraceae</taxon>
    </lineage>
</organism>
<evidence type="ECO:0000256" key="2">
    <source>
        <dbReference type="ARBA" id="ARBA00023015"/>
    </source>
</evidence>
<accession>A0A1I4CYD2</accession>
<dbReference type="PROSITE" id="PS50931">
    <property type="entry name" value="HTH_LYSR"/>
    <property type="match status" value="1"/>
</dbReference>
<dbReference type="PANTHER" id="PTHR30537:SF74">
    <property type="entry name" value="HTH-TYPE TRANSCRIPTIONAL REGULATOR TRPI"/>
    <property type="match status" value="1"/>
</dbReference>
<evidence type="ECO:0000256" key="4">
    <source>
        <dbReference type="ARBA" id="ARBA00023163"/>
    </source>
</evidence>
<dbReference type="OrthoDB" id="9804958at2"/>
<dbReference type="GO" id="GO:0003700">
    <property type="term" value="F:DNA-binding transcription factor activity"/>
    <property type="evidence" value="ECO:0007669"/>
    <property type="project" value="InterPro"/>
</dbReference>
<keyword evidence="3" id="KW-0238">DNA-binding</keyword>
<dbReference type="Pfam" id="PF03466">
    <property type="entry name" value="LysR_substrate"/>
    <property type="match status" value="1"/>
</dbReference>
<dbReference type="CDD" id="cd08432">
    <property type="entry name" value="PBP2_GcdR_TrpI_HvrB_AmpR_like"/>
    <property type="match status" value="1"/>
</dbReference>
<feature type="domain" description="HTH lysR-type" evidence="5">
    <location>
        <begin position="9"/>
        <end position="66"/>
    </location>
</feature>
<dbReference type="Pfam" id="PF00126">
    <property type="entry name" value="HTH_1"/>
    <property type="match status" value="1"/>
</dbReference>